<keyword evidence="7" id="KW-1185">Reference proteome</keyword>
<dbReference type="Pfam" id="PF06761">
    <property type="entry name" value="IcmF-related"/>
    <property type="match status" value="1"/>
</dbReference>
<feature type="transmembrane region" description="Helical" evidence="1">
    <location>
        <begin position="44"/>
        <end position="62"/>
    </location>
</feature>
<evidence type="ECO:0000313" key="7">
    <source>
        <dbReference type="Proteomes" id="UP000002534"/>
    </source>
</evidence>
<feature type="domain" description="IcmF-related" evidence="3">
    <location>
        <begin position="493"/>
        <end position="824"/>
    </location>
</feature>
<dbReference type="PANTHER" id="PTHR36153:SF1">
    <property type="entry name" value="TYPE VI SECRETION SYSTEM COMPONENT TSSM1"/>
    <property type="match status" value="1"/>
</dbReference>
<protein>
    <submittedName>
        <fullName evidence="6">Type VI secretion system ATPase and inner membrane protein TssM</fullName>
    </submittedName>
</protein>
<dbReference type="InterPro" id="IPR010623">
    <property type="entry name" value="IcmF_C"/>
</dbReference>
<feature type="domain" description="Type VI secretion system component TssM1 N-terminal" evidence="4">
    <location>
        <begin position="188"/>
        <end position="442"/>
    </location>
</feature>
<dbReference type="InterPro" id="IPR025743">
    <property type="entry name" value="TssM1_N"/>
</dbReference>
<keyword evidence="1" id="KW-0812">Transmembrane</keyword>
<dbReference type="InterPro" id="IPR027417">
    <property type="entry name" value="P-loop_NTPase"/>
</dbReference>
<name>Q3A0R1_SYNC1</name>
<reference evidence="7" key="1">
    <citation type="submission" date="2005-10" db="EMBL/GenBank/DDBJ databases">
        <title>Complete sequence of Pelobacter carbinolicus DSM 2380.</title>
        <authorList>
            <person name="Copeland A."/>
            <person name="Lucas S."/>
            <person name="Lapidus A."/>
            <person name="Barry K."/>
            <person name="Detter J.C."/>
            <person name="Glavina T."/>
            <person name="Hammon N."/>
            <person name="Israni S."/>
            <person name="Pitluck S."/>
            <person name="Chertkov O."/>
            <person name="Schmutz J."/>
            <person name="Larimer F."/>
            <person name="Land M."/>
            <person name="Kyrpides N."/>
            <person name="Ivanova N."/>
            <person name="Richardson P."/>
        </authorList>
    </citation>
    <scope>NUCLEOTIDE SEQUENCE [LARGE SCALE GENOMIC DNA]</scope>
    <source>
        <strain evidence="7">DSM 2380 / NBRC 103641 / GraBd1</strain>
    </source>
</reference>
<dbReference type="STRING" id="338963.Pcar_2811"/>
<dbReference type="RefSeq" id="WP_011342591.1">
    <property type="nucleotide sequence ID" value="NC_007498.2"/>
</dbReference>
<keyword evidence="1" id="KW-1133">Transmembrane helix</keyword>
<evidence type="ECO:0000256" key="1">
    <source>
        <dbReference type="SAM" id="Phobius"/>
    </source>
</evidence>
<evidence type="ECO:0000259" key="2">
    <source>
        <dbReference type="Pfam" id="PF06744"/>
    </source>
</evidence>
<dbReference type="AlphaFoldDB" id="Q3A0R1"/>
<dbReference type="CDD" id="cd00882">
    <property type="entry name" value="Ras_like_GTPase"/>
    <property type="match status" value="1"/>
</dbReference>
<dbReference type="Pfam" id="PF06744">
    <property type="entry name" value="IcmF_C"/>
    <property type="match status" value="1"/>
</dbReference>
<dbReference type="HOGENOM" id="CLU_003353_2_1_7"/>
<dbReference type="SUPFAM" id="SSF52540">
    <property type="entry name" value="P-loop containing nucleoside triphosphate hydrolases"/>
    <property type="match status" value="1"/>
</dbReference>
<dbReference type="NCBIfam" id="TIGR03348">
    <property type="entry name" value="VI_IcmF"/>
    <property type="match status" value="1"/>
</dbReference>
<evidence type="ECO:0000259" key="5">
    <source>
        <dbReference type="Pfam" id="PF21070"/>
    </source>
</evidence>
<feature type="domain" description="Type VI secretion system component TssM1 helical" evidence="5">
    <location>
        <begin position="961"/>
        <end position="1060"/>
    </location>
</feature>
<dbReference type="EMBL" id="CP000142">
    <property type="protein sequence ID" value="ABA90046.1"/>
    <property type="molecule type" value="Genomic_DNA"/>
</dbReference>
<feature type="transmembrane region" description="Helical" evidence="1">
    <location>
        <begin position="435"/>
        <end position="455"/>
    </location>
</feature>
<organism evidence="6 7">
    <name type="scientific">Syntrophotalea carbinolica (strain DSM 2380 / NBRC 103641 / GraBd1)</name>
    <name type="common">Pelobacter carbinolicus</name>
    <dbReference type="NCBI Taxonomy" id="338963"/>
    <lineage>
        <taxon>Bacteria</taxon>
        <taxon>Pseudomonadati</taxon>
        <taxon>Thermodesulfobacteriota</taxon>
        <taxon>Desulfuromonadia</taxon>
        <taxon>Desulfuromonadales</taxon>
        <taxon>Syntrophotaleaceae</taxon>
        <taxon>Syntrophotalea</taxon>
    </lineage>
</organism>
<dbReference type="Proteomes" id="UP000002534">
    <property type="component" value="Chromosome"/>
</dbReference>
<dbReference type="OrthoDB" id="9758229at2"/>
<dbReference type="Gene3D" id="3.40.50.300">
    <property type="entry name" value="P-loop containing nucleotide triphosphate hydrolases"/>
    <property type="match status" value="1"/>
</dbReference>
<dbReference type="InterPro" id="IPR017731">
    <property type="entry name" value="TssM1-like"/>
</dbReference>
<dbReference type="KEGG" id="pca:Pcar_2811"/>
<dbReference type="InterPro" id="IPR009612">
    <property type="entry name" value="IcmF-rel"/>
</dbReference>
<accession>Q3A0R1</accession>
<reference evidence="6 7" key="2">
    <citation type="journal article" date="2012" name="BMC Genomics">
        <title>The genome of Pelobacter carbinolicus reveals surprising metabolic capabilities and physiological features.</title>
        <authorList>
            <person name="Aklujkar M."/>
            <person name="Haveman S.A."/>
            <person name="Didonato R.Jr."/>
            <person name="Chertkov O."/>
            <person name="Han C.S."/>
            <person name="Land M.L."/>
            <person name="Brown P."/>
            <person name="Lovley D.R."/>
        </authorList>
    </citation>
    <scope>NUCLEOTIDE SEQUENCE [LARGE SCALE GENOMIC DNA]</scope>
    <source>
        <strain evidence="7">DSM 2380 / NBRC 103641 / GraBd1</strain>
    </source>
</reference>
<dbReference type="InterPro" id="IPR048677">
    <property type="entry name" value="TssM1_hel"/>
</dbReference>
<dbReference type="Pfam" id="PF14331">
    <property type="entry name" value="IcmF-related_N"/>
    <property type="match status" value="1"/>
</dbReference>
<feature type="domain" description="Type VI secretion system IcmF C-terminal" evidence="2">
    <location>
        <begin position="1067"/>
        <end position="1159"/>
    </location>
</feature>
<evidence type="ECO:0000313" key="6">
    <source>
        <dbReference type="EMBL" id="ABA90046.1"/>
    </source>
</evidence>
<keyword evidence="1" id="KW-0472">Membrane</keyword>
<sequence length="1195" mass="135539">MQNILIFLQAYLFGRLGSRILGLMLILSLIWWAGPYVGIDDTSLRIYLILGTLTLFFGIWLVRKSIAKRRGNQFRQDLDSQTGQDQSRQLEIEELKAKMNQAVASLKSSELGSHRRGNAALYALPWFMIIGPSAAGKTTLLRNSGLHFPYANGEDIDIRGFGGTRNCDWWFSNEAVLLDTAGRYTTEQDDHEEWLAFLSMLRKHRRQQPLTGAIVAISLSDLLTADTQELERHVKIIRDRINELTTKLGCIFPIYIVFTKCDLLYGFSSYFADLTPKEREQVWGSWLGHEKDSNICQAFIRRMETLHHRLCELRLQKLSMVRNMRAKSELFDFPSQFEAAKDRLVAFISRLTEANPYQDTPHFCGIYLTSATQEGTPLQKILGNIRQAFGYVDEDQSSEQAETKSFFVKDFFKEVVFPNANDVSRTKKQGILHRALKTACIITSLAVITGCFLLLSTTLTMNTLLLKKGTDTSEHLAQEAQTKNNGVNQDFKALTQVLAHYRTLMNYEKHLPLSYTLGIYEGDKQLPAIRSILLNAFKRIFFKPAIKDLEMRLVNYSQVWAAADLQRQDQIRDPYYKTLKCYLMLSTPKRLEAEFAAPVLQTLIQERLMGFAKGQSLDKDSQRQLSELIHLYLSHMQIDQNHPDYMETVKLEASLVTDAQNHLKAIPDAGRLYTQILNKGKLIAPALHLKDMIKGPGRSVLASSFTMPFMFTSKGWHNYVQPEIDNLVHIACQGDWVTGYLPDSLSDASGTKTDTSANNPLAVQLETEIRALYFADYVDHWFSLLAEIQLPPFHSLDDAAKKMLLLARNDGPIAELLQVVSRNINIGQAKGSLASDGSVQSASLVQELENPLHDLRKLTDPGDKMNTSLLINQYLLALTAAQAEIEQMAAAVDVPQQSFQYASTILGSNGVTSSELYKCWLSTNSLLNGTDVRTRKVAEHLLYKPIAGAWKAIIQQTQSYVQNQWSSTVFLNYQGKIAGKFPFSNNGADASLNDVADFFRPEDGLIWAFTDDQLKPFLRKERNRWTEKTWLGTGLAFDKSLLRSLGLASRITSGMFRRGQIQPDVHFSIYPIPSQGLRVVRFETNGQQMIYQNEPQEWKRFQWPGDEDQNSAFIGCIPSGNQSMVKIKFSGDWSLFHLLNKAKITQNHNLYTLDWKLKTGQNNDAIVHLKLRPDRHSNVFAQGLFSQFRLPSNIF</sequence>
<dbReference type="InterPro" id="IPR053156">
    <property type="entry name" value="T6SS_TssM-like"/>
</dbReference>
<evidence type="ECO:0000259" key="4">
    <source>
        <dbReference type="Pfam" id="PF14331"/>
    </source>
</evidence>
<dbReference type="PANTHER" id="PTHR36153">
    <property type="entry name" value="INNER MEMBRANE PROTEIN-RELATED"/>
    <property type="match status" value="1"/>
</dbReference>
<dbReference type="eggNOG" id="COG3523">
    <property type="taxonomic scope" value="Bacteria"/>
</dbReference>
<feature type="transmembrane region" description="Helical" evidence="1">
    <location>
        <begin position="12"/>
        <end position="32"/>
    </location>
</feature>
<proteinExistence type="predicted"/>
<dbReference type="Pfam" id="PF21070">
    <property type="entry name" value="IcmF_helical"/>
    <property type="match status" value="1"/>
</dbReference>
<gene>
    <name evidence="6" type="primary">tssM</name>
    <name evidence="6" type="ordered locus">Pcar_2811</name>
</gene>
<evidence type="ECO:0000259" key="3">
    <source>
        <dbReference type="Pfam" id="PF06761"/>
    </source>
</evidence>